<feature type="compositionally biased region" description="Polar residues" evidence="2">
    <location>
        <begin position="201"/>
        <end position="210"/>
    </location>
</feature>
<keyword evidence="6" id="KW-1185">Reference proteome</keyword>
<evidence type="ECO:0000256" key="3">
    <source>
        <dbReference type="SAM" id="Phobius"/>
    </source>
</evidence>
<dbReference type="OrthoDB" id="18302at2759"/>
<sequence length="444" mass="50785">MTQRPNKRQYPIAVDRTSDTSPLLGSPSASIPTTSSSNASHQYRTFQKAANDNGSHLPSSLPAHHHQPHHLPGISISRPKPKQPNRTTKTSQKLKLFPEEDQTIYMPDELTADVYTQLAQIPHGTARTEAERLSKMSRDDLPRVTAYCTASAYRMDDLAKYLQYRKLSNGTAIRRFDECVYTPYSLSYSSPLPPASKKNDNTGNRQNDQSTTSLPEMFLFDYGVVVFWGMTLVEEQRVLKELKPFEEETLESNDVETEEFNYYYDENYQPRIYNDIITLRHPSNYLVKLTIAHAIAQSVKMTLFERLIDDTINDTKYIPQVMAENGNIHMSRTAITKKIGQLFIMRINVNLVSNILDTPEIFWSEPALEPLYSAIRSYLEISQRVELLNQRVEVISDLLDMLKDHLNSSHGEHLEWIVIWLIAMEIVVAVITTTVDAFSLSHVK</sequence>
<comment type="similarity">
    <text evidence="1">Belongs to the RMD1/sif2 family.</text>
</comment>
<dbReference type="PANTHER" id="PTHR16255:SF15">
    <property type="entry name" value="SPORULATION PROTEIN RMD1"/>
    <property type="match status" value="1"/>
</dbReference>
<keyword evidence="3" id="KW-0472">Membrane</keyword>
<gene>
    <name evidence="5" type="ORF">BCR42DRAFT_493247</name>
</gene>
<dbReference type="EMBL" id="MCGE01000017">
    <property type="protein sequence ID" value="ORZ13178.1"/>
    <property type="molecule type" value="Genomic_DNA"/>
</dbReference>
<dbReference type="InterPro" id="IPR051624">
    <property type="entry name" value="RMD1/Sad1-interacting"/>
</dbReference>
<evidence type="ECO:0000256" key="1">
    <source>
        <dbReference type="ARBA" id="ARBA00008306"/>
    </source>
</evidence>
<dbReference type="AlphaFoldDB" id="A0A1X2IBJ3"/>
<name>A0A1X2IBJ3_9FUNG</name>
<dbReference type="STRING" id="90262.A0A1X2IBJ3"/>
<feature type="compositionally biased region" description="Polar residues" evidence="2">
    <location>
        <begin position="41"/>
        <end position="54"/>
    </location>
</feature>
<dbReference type="GO" id="GO:0005739">
    <property type="term" value="C:mitochondrion"/>
    <property type="evidence" value="ECO:0007669"/>
    <property type="project" value="UniProtKB-ARBA"/>
</dbReference>
<feature type="domain" description="DUF155" evidence="4">
    <location>
        <begin position="217"/>
        <end position="389"/>
    </location>
</feature>
<comment type="caution">
    <text evidence="5">The sequence shown here is derived from an EMBL/GenBank/DDBJ whole genome shotgun (WGS) entry which is preliminary data.</text>
</comment>
<reference evidence="5 6" key="1">
    <citation type="submission" date="2016-07" db="EMBL/GenBank/DDBJ databases">
        <title>Pervasive Adenine N6-methylation of Active Genes in Fungi.</title>
        <authorList>
            <consortium name="DOE Joint Genome Institute"/>
            <person name="Mondo S.J."/>
            <person name="Dannebaum R.O."/>
            <person name="Kuo R.C."/>
            <person name="Labutti K."/>
            <person name="Haridas S."/>
            <person name="Kuo A."/>
            <person name="Salamov A."/>
            <person name="Ahrendt S.R."/>
            <person name="Lipzen A."/>
            <person name="Sullivan W."/>
            <person name="Andreopoulos W.B."/>
            <person name="Clum A."/>
            <person name="Lindquist E."/>
            <person name="Daum C."/>
            <person name="Ramamoorthy G.K."/>
            <person name="Gryganskyi A."/>
            <person name="Culley D."/>
            <person name="Magnuson J.K."/>
            <person name="James T.Y."/>
            <person name="O'Malley M.A."/>
            <person name="Stajich J.E."/>
            <person name="Spatafora J.W."/>
            <person name="Visel A."/>
            <person name="Grigoriev I.V."/>
        </authorList>
    </citation>
    <scope>NUCLEOTIDE SEQUENCE [LARGE SCALE GENOMIC DNA]</scope>
    <source>
        <strain evidence="5 6">NRRL 1336</strain>
    </source>
</reference>
<feature type="region of interest" description="Disordered" evidence="2">
    <location>
        <begin position="1"/>
        <end position="91"/>
    </location>
</feature>
<dbReference type="InterPro" id="IPR003734">
    <property type="entry name" value="DUF155"/>
</dbReference>
<evidence type="ECO:0000256" key="2">
    <source>
        <dbReference type="SAM" id="MobiDB-lite"/>
    </source>
</evidence>
<organism evidence="5 6">
    <name type="scientific">Absidia repens</name>
    <dbReference type="NCBI Taxonomy" id="90262"/>
    <lineage>
        <taxon>Eukaryota</taxon>
        <taxon>Fungi</taxon>
        <taxon>Fungi incertae sedis</taxon>
        <taxon>Mucoromycota</taxon>
        <taxon>Mucoromycotina</taxon>
        <taxon>Mucoromycetes</taxon>
        <taxon>Mucorales</taxon>
        <taxon>Cunninghamellaceae</taxon>
        <taxon>Absidia</taxon>
    </lineage>
</organism>
<feature type="region of interest" description="Disordered" evidence="2">
    <location>
        <begin position="191"/>
        <end position="210"/>
    </location>
</feature>
<evidence type="ECO:0000313" key="6">
    <source>
        <dbReference type="Proteomes" id="UP000193560"/>
    </source>
</evidence>
<feature type="transmembrane region" description="Helical" evidence="3">
    <location>
        <begin position="416"/>
        <end position="438"/>
    </location>
</feature>
<keyword evidence="3" id="KW-0812">Transmembrane</keyword>
<evidence type="ECO:0000313" key="5">
    <source>
        <dbReference type="EMBL" id="ORZ13178.1"/>
    </source>
</evidence>
<dbReference type="Proteomes" id="UP000193560">
    <property type="component" value="Unassembled WGS sequence"/>
</dbReference>
<dbReference type="Pfam" id="PF02582">
    <property type="entry name" value="DUF155"/>
    <property type="match status" value="1"/>
</dbReference>
<dbReference type="PANTHER" id="PTHR16255">
    <property type="entry name" value="REQUIRED FOR MEIOTIC NUCLEAR DIVISION PROTEIN 1 HOMOLOG"/>
    <property type="match status" value="1"/>
</dbReference>
<proteinExistence type="inferred from homology"/>
<evidence type="ECO:0000259" key="4">
    <source>
        <dbReference type="Pfam" id="PF02582"/>
    </source>
</evidence>
<protein>
    <recommendedName>
        <fullName evidence="4">DUF155 domain-containing protein</fullName>
    </recommendedName>
</protein>
<keyword evidence="3" id="KW-1133">Transmembrane helix</keyword>
<feature type="compositionally biased region" description="Low complexity" evidence="2">
    <location>
        <begin position="26"/>
        <end position="40"/>
    </location>
</feature>
<accession>A0A1X2IBJ3</accession>